<protein>
    <submittedName>
        <fullName evidence="1">Uncharacterized protein</fullName>
    </submittedName>
</protein>
<dbReference type="AlphaFoldDB" id="A0A9X1MJN1"/>
<keyword evidence="2" id="KW-1185">Reference proteome</keyword>
<name>A0A9X1MJN1_9MICC</name>
<sequence>MSTENELGDKVLVLLLERRNAELKKAQESIRAITRTLVARKVLALEPTAVRLEIVPEVFEEGVRAHSCAVFNAEGVLLRSFEGDSENPVDEEITGLLDDLTPEPGTDAWFRYVTFFERCSVDLLEAMNPDTGTEPWLRFVQLFGPPQSEAAGEARAA</sequence>
<dbReference type="RefSeq" id="WP_227897754.1">
    <property type="nucleotide sequence ID" value="NZ_CP099467.1"/>
</dbReference>
<accession>A0A9X1MJN1</accession>
<dbReference type="Proteomes" id="UP001139158">
    <property type="component" value="Unassembled WGS sequence"/>
</dbReference>
<dbReference type="EMBL" id="JAJFZV010000020">
    <property type="protein sequence ID" value="MCC3299764.1"/>
    <property type="molecule type" value="Genomic_DNA"/>
</dbReference>
<reference evidence="1" key="1">
    <citation type="submission" date="2021-10" db="EMBL/GenBank/DDBJ databases">
        <title>Novel species in genus Arthrobacter.</title>
        <authorList>
            <person name="Liu Y."/>
        </authorList>
    </citation>
    <scope>NUCLEOTIDE SEQUENCE</scope>
    <source>
        <strain evidence="1">Zg-Y453</strain>
    </source>
</reference>
<comment type="caution">
    <text evidence="1">The sequence shown here is derived from an EMBL/GenBank/DDBJ whole genome shotgun (WGS) entry which is preliminary data.</text>
</comment>
<gene>
    <name evidence="1" type="ORF">LJ757_18560</name>
</gene>
<proteinExistence type="predicted"/>
<evidence type="ECO:0000313" key="1">
    <source>
        <dbReference type="EMBL" id="MCC3299764.1"/>
    </source>
</evidence>
<evidence type="ECO:0000313" key="2">
    <source>
        <dbReference type="Proteomes" id="UP001139158"/>
    </source>
</evidence>
<organism evidence="1 2">
    <name type="scientific">Arthrobacter caoxuetaonis</name>
    <dbReference type="NCBI Taxonomy" id="2886935"/>
    <lineage>
        <taxon>Bacteria</taxon>
        <taxon>Bacillati</taxon>
        <taxon>Actinomycetota</taxon>
        <taxon>Actinomycetes</taxon>
        <taxon>Micrococcales</taxon>
        <taxon>Micrococcaceae</taxon>
        <taxon>Arthrobacter</taxon>
    </lineage>
</organism>